<dbReference type="AlphaFoldDB" id="A0A128F9W2"/>
<dbReference type="Gene3D" id="2.10.109.10">
    <property type="entry name" value="Umud Fragment, subunit A"/>
    <property type="match status" value="1"/>
</dbReference>
<evidence type="ECO:0000259" key="2">
    <source>
        <dbReference type="Pfam" id="PF16452"/>
    </source>
</evidence>
<evidence type="ECO:0000313" key="4">
    <source>
        <dbReference type="Proteomes" id="UP000073601"/>
    </source>
</evidence>
<evidence type="ECO:0000313" key="3">
    <source>
        <dbReference type="EMBL" id="CZF83144.1"/>
    </source>
</evidence>
<name>A0A128F9W2_9GAMM</name>
<dbReference type="GO" id="GO:0045892">
    <property type="term" value="P:negative regulation of DNA-templated transcription"/>
    <property type="evidence" value="ECO:0007669"/>
    <property type="project" value="InterPro"/>
</dbReference>
<keyword evidence="4" id="KW-1185">Reference proteome</keyword>
<feature type="domain" description="Bacteriophage CI repressor C-terminal" evidence="2">
    <location>
        <begin position="100"/>
        <end position="197"/>
    </location>
</feature>
<accession>A0A128F9W2</accession>
<dbReference type="OrthoDB" id="5829794at2"/>
<feature type="domain" description="Bacteriophage CI repressor N-terminal" evidence="1">
    <location>
        <begin position="23"/>
        <end position="86"/>
    </location>
</feature>
<dbReference type="Proteomes" id="UP000073601">
    <property type="component" value="Unassembled WGS sequence"/>
</dbReference>
<dbReference type="Pfam" id="PF16452">
    <property type="entry name" value="Phage_CI_C"/>
    <property type="match status" value="1"/>
</dbReference>
<organism evidence="3 4">
    <name type="scientific">Grimontia marina</name>
    <dbReference type="NCBI Taxonomy" id="646534"/>
    <lineage>
        <taxon>Bacteria</taxon>
        <taxon>Pseudomonadati</taxon>
        <taxon>Pseudomonadota</taxon>
        <taxon>Gammaproteobacteria</taxon>
        <taxon>Vibrionales</taxon>
        <taxon>Vibrionaceae</taxon>
        <taxon>Grimontia</taxon>
    </lineage>
</organism>
<proteinExistence type="predicted"/>
<dbReference type="InterPro" id="IPR010744">
    <property type="entry name" value="Phage_CI_N"/>
</dbReference>
<dbReference type="GO" id="GO:0003677">
    <property type="term" value="F:DNA binding"/>
    <property type="evidence" value="ECO:0007669"/>
    <property type="project" value="InterPro"/>
</dbReference>
<sequence length="204" mass="22570">MVGFMARLTAKVPPFEYVGGKELVDKLKEIYDVHTDQQLADWTGVPAPTIGTWKKRNLTPWELIIRTCIAKSVNLEYLALGKGEVFQNDSDKSLNEVLTAKRLEGGKIVDLVALSIDKSLLSGNLDRSNCMVVVENASTYFVKTSDTNPTSGRYLIDVDGSYSINQVQRLPGKKLAVDFNGSTLSVNEEDIKVVGRVEISMVRE</sequence>
<dbReference type="InterPro" id="IPR010982">
    <property type="entry name" value="Lambda_DNA-bd_dom_sf"/>
</dbReference>
<gene>
    <name evidence="3" type="ORF">GMA8713_02498</name>
</gene>
<dbReference type="EMBL" id="FIZY01000021">
    <property type="protein sequence ID" value="CZF83144.1"/>
    <property type="molecule type" value="Genomic_DNA"/>
</dbReference>
<dbReference type="Pfam" id="PF07022">
    <property type="entry name" value="Phage_CI_repr"/>
    <property type="match status" value="1"/>
</dbReference>
<dbReference type="GO" id="GO:0051259">
    <property type="term" value="P:protein complex oligomerization"/>
    <property type="evidence" value="ECO:0007669"/>
    <property type="project" value="InterPro"/>
</dbReference>
<evidence type="ECO:0000259" key="1">
    <source>
        <dbReference type="Pfam" id="PF07022"/>
    </source>
</evidence>
<dbReference type="InterPro" id="IPR032499">
    <property type="entry name" value="Phage_CI_C"/>
</dbReference>
<protein>
    <submittedName>
        <fullName evidence="3">Bacteriophage CI repressor helix-turn-helix domain protein</fullName>
    </submittedName>
</protein>
<reference evidence="4" key="1">
    <citation type="submission" date="2016-02" db="EMBL/GenBank/DDBJ databases">
        <authorList>
            <person name="Rodrigo-Torres Lidia"/>
            <person name="Arahal R.David."/>
        </authorList>
    </citation>
    <scope>NUCLEOTIDE SEQUENCE [LARGE SCALE GENOMIC DNA]</scope>
    <source>
        <strain evidence="4">CECT 8713</strain>
    </source>
</reference>
<dbReference type="Gene3D" id="1.10.260.40">
    <property type="entry name" value="lambda repressor-like DNA-binding domains"/>
    <property type="match status" value="1"/>
</dbReference>